<dbReference type="PANTHER" id="PTHR43029:SF10">
    <property type="entry name" value="AMMONIUM TRANSPORTER MEP2"/>
    <property type="match status" value="1"/>
</dbReference>
<dbReference type="InterPro" id="IPR001905">
    <property type="entry name" value="Ammonium_transpt"/>
</dbReference>
<accession>A0ABP0SR38</accession>
<feature type="domain" description="Ammonium transporter AmtB-like" evidence="9">
    <location>
        <begin position="17"/>
        <end position="396"/>
    </location>
</feature>
<dbReference type="PANTHER" id="PTHR43029">
    <property type="entry name" value="AMMONIUM TRANSPORTER MEP2"/>
    <property type="match status" value="1"/>
</dbReference>
<keyword evidence="3" id="KW-0813">Transport</keyword>
<organism evidence="10 11">
    <name type="scientific">Durusdinium trenchii</name>
    <dbReference type="NCBI Taxonomy" id="1381693"/>
    <lineage>
        <taxon>Eukaryota</taxon>
        <taxon>Sar</taxon>
        <taxon>Alveolata</taxon>
        <taxon>Dinophyceae</taxon>
        <taxon>Suessiales</taxon>
        <taxon>Symbiodiniaceae</taxon>
        <taxon>Durusdinium</taxon>
    </lineage>
</organism>
<dbReference type="InterPro" id="IPR024041">
    <property type="entry name" value="NH4_transpt_AmtB-like_dom"/>
</dbReference>
<gene>
    <name evidence="10" type="ORF">CCMP2556_LOCUS53094</name>
</gene>
<reference evidence="10 11" key="1">
    <citation type="submission" date="2024-02" db="EMBL/GenBank/DDBJ databases">
        <authorList>
            <person name="Chen Y."/>
            <person name="Shah S."/>
            <person name="Dougan E. K."/>
            <person name="Thang M."/>
            <person name="Chan C."/>
        </authorList>
    </citation>
    <scope>NUCLEOTIDE SEQUENCE [LARGE SCALE GENOMIC DNA]</scope>
</reference>
<evidence type="ECO:0000313" key="11">
    <source>
        <dbReference type="Proteomes" id="UP001642484"/>
    </source>
</evidence>
<keyword evidence="4 8" id="KW-0812">Transmembrane</keyword>
<feature type="transmembrane region" description="Helical" evidence="8">
    <location>
        <begin position="264"/>
        <end position="282"/>
    </location>
</feature>
<dbReference type="Proteomes" id="UP001642484">
    <property type="component" value="Unassembled WGS sequence"/>
</dbReference>
<comment type="caution">
    <text evidence="10">The sequence shown here is derived from an EMBL/GenBank/DDBJ whole genome shotgun (WGS) entry which is preliminary data.</text>
</comment>
<name>A0ABP0SR38_9DINO</name>
<evidence type="ECO:0000313" key="10">
    <source>
        <dbReference type="EMBL" id="CAK9114838.1"/>
    </source>
</evidence>
<comment type="subcellular location">
    <subcellularLocation>
        <location evidence="1">Membrane</location>
        <topology evidence="1">Multi-pass membrane protein</topology>
    </subcellularLocation>
</comment>
<evidence type="ECO:0000256" key="7">
    <source>
        <dbReference type="ARBA" id="ARBA00023177"/>
    </source>
</evidence>
<dbReference type="InterPro" id="IPR018047">
    <property type="entry name" value="Ammonium_transpt_CS"/>
</dbReference>
<evidence type="ECO:0000256" key="5">
    <source>
        <dbReference type="ARBA" id="ARBA00022989"/>
    </source>
</evidence>
<dbReference type="InterPro" id="IPR029020">
    <property type="entry name" value="Ammonium/urea_transptr"/>
</dbReference>
<dbReference type="Gene3D" id="1.10.3430.10">
    <property type="entry name" value="Ammonium transporter AmtB like domains"/>
    <property type="match status" value="1"/>
</dbReference>
<dbReference type="NCBIfam" id="TIGR00836">
    <property type="entry name" value="amt"/>
    <property type="match status" value="1"/>
</dbReference>
<dbReference type="PROSITE" id="PS01219">
    <property type="entry name" value="AMMONIUM_TRANSP"/>
    <property type="match status" value="1"/>
</dbReference>
<evidence type="ECO:0000256" key="6">
    <source>
        <dbReference type="ARBA" id="ARBA00023136"/>
    </source>
</evidence>
<feature type="transmembrane region" description="Helical" evidence="8">
    <location>
        <begin position="106"/>
        <end position="126"/>
    </location>
</feature>
<feature type="transmembrane region" description="Helical" evidence="8">
    <location>
        <begin position="166"/>
        <end position="188"/>
    </location>
</feature>
<evidence type="ECO:0000256" key="2">
    <source>
        <dbReference type="ARBA" id="ARBA00005887"/>
    </source>
</evidence>
<evidence type="ECO:0000256" key="8">
    <source>
        <dbReference type="SAM" id="Phobius"/>
    </source>
</evidence>
<evidence type="ECO:0000259" key="9">
    <source>
        <dbReference type="Pfam" id="PF00909"/>
    </source>
</evidence>
<protein>
    <recommendedName>
        <fullName evidence="9">Ammonium transporter AmtB-like domain-containing protein</fullName>
    </recommendedName>
</protein>
<feature type="transmembrane region" description="Helical" evidence="8">
    <location>
        <begin position="15"/>
        <end position="38"/>
    </location>
</feature>
<feature type="transmembrane region" description="Helical" evidence="8">
    <location>
        <begin position="200"/>
        <end position="219"/>
    </location>
</feature>
<feature type="transmembrane region" description="Helical" evidence="8">
    <location>
        <begin position="359"/>
        <end position="380"/>
    </location>
</feature>
<feature type="transmembrane region" description="Helical" evidence="8">
    <location>
        <begin position="50"/>
        <end position="73"/>
    </location>
</feature>
<keyword evidence="6 8" id="KW-0472">Membrane</keyword>
<keyword evidence="7" id="KW-0924">Ammonia transport</keyword>
<dbReference type="SUPFAM" id="SSF111352">
    <property type="entry name" value="Ammonium transporter"/>
    <property type="match status" value="1"/>
</dbReference>
<keyword evidence="11" id="KW-1185">Reference proteome</keyword>
<dbReference type="EMBL" id="CAXAMN010028040">
    <property type="protein sequence ID" value="CAK9114838.1"/>
    <property type="molecule type" value="Genomic_DNA"/>
</dbReference>
<dbReference type="Pfam" id="PF00909">
    <property type="entry name" value="Ammonium_transp"/>
    <property type="match status" value="1"/>
</dbReference>
<sequence>MGNPTLTEDAVNTGAVAWVLTSAALVFLMTAGLGFFYGGLVRDTNVINTMMMSVASMAIVCLTWVVFGFSWAFGDNGATGFGMFVGNFDYSLWTNLDMKMWGDSGLPGLCFAAFQMTFAIIASAIISGSLVERMRFSAYSVMLALWSLLIYAPLCHWVWGPGALDFAGGTVVHISSGVSGLVAGAIVGPRRHVEKELGPANAPFVILGGSLLWFGWLGFNGGSALSVSDGVAARAVATTFVAAASSMLTWLVLERLLKGKSSSVGASVGAVAGLVCITPGAGFVTPGWSIAIGALGAAWCYVSVEVVNKVNLVDDTLDAFGLHGMGGIGGAIFTGIFALDGGLIYTGNFKLLGKQIAGAMAGVAFSAIGTAIIVVALKLVMKLRIPEDQEVSGLSESALIVSVSQLTSRPALVDDLARVVPGTAASFSEDATVFATLLKPQLLAAGQLELVPPFCWNYHSWNHCDDCAARDSVLGNYTHYLIYAASSLAEQSFPFALLIEDTDASVSSIHFDGQDLDFYDLGGELSWLAPNDTERVDAYLAYLASGASGLGRSQLGEALPPEAREEAQKLPFIALLPLVLKLHVPANTPRGNFTHFTVFTRSVLVEQTTPAFLAIQDEASRANNVSFVDDDLDEGEIGGNLTWLAPEDFSEVVDYVIYIAEDRFGANRSLLGNVSFDTFSFLVPENTPLLDHSHLLIYARSTLEEQSTPASVVIIETVASVSNITFVDLDLDAGELGGRITFKAPASERVVSYVTYLALSLQTASGRWEIEEMSHRVTIDIPADTALLNFSYILVYTKSLLAEQSTPVAFTLEDSIASASGVAFYDRDLDEGDVGGDLYWFPPSDTSLVDFYEIYFANGTAGHWTKQHQSTVAVGHQSLHIPADTSLMSASGGMLTHLLVYTRSSLVEQSTPSSHFIADEYASVSNISFTDLDLDASELGGVVLWSPPTRIALVESIHLYLADSTEGNFRSQVGDGVQANASSLDILYDTSQENFSHVVMYTRSSLKEQTTPVALTLSDTFAIVSNVSFVDYDLDLGEIGGPITWDGSDVAEVTGYAVYLARAAPAFGEARFCAYAWESLRATGAVIENAEILGSDSMAGEWASGGLCHLGKLSAHCPGQRCGPPHGHESFRGTPSEH</sequence>
<keyword evidence="5 8" id="KW-1133">Transmembrane helix</keyword>
<proteinExistence type="inferred from homology"/>
<evidence type="ECO:0000256" key="4">
    <source>
        <dbReference type="ARBA" id="ARBA00022692"/>
    </source>
</evidence>
<feature type="transmembrane region" description="Helical" evidence="8">
    <location>
        <begin position="231"/>
        <end position="252"/>
    </location>
</feature>
<feature type="transmembrane region" description="Helical" evidence="8">
    <location>
        <begin position="138"/>
        <end position="160"/>
    </location>
</feature>
<feature type="transmembrane region" description="Helical" evidence="8">
    <location>
        <begin position="319"/>
        <end position="339"/>
    </location>
</feature>
<evidence type="ECO:0000256" key="1">
    <source>
        <dbReference type="ARBA" id="ARBA00004141"/>
    </source>
</evidence>
<evidence type="ECO:0000256" key="3">
    <source>
        <dbReference type="ARBA" id="ARBA00022448"/>
    </source>
</evidence>
<comment type="similarity">
    <text evidence="2">Belongs to the ammonia transporter channel (TC 1.A.11.2) family.</text>
</comment>